<dbReference type="FunFam" id="1.10.10.140:FF:000001">
    <property type="entry name" value="Cytochrome c oxidase subunit 6B1"/>
    <property type="match status" value="1"/>
</dbReference>
<protein>
    <recommendedName>
        <fullName evidence="4">Cytochrome c oxidase subunit 6B1</fullName>
    </recommendedName>
    <alternativeName>
        <fullName evidence="5">Cytochrome c oxidase subunit VIb isoform 1</fullName>
    </alternativeName>
</protein>
<dbReference type="GO" id="GO:0045277">
    <property type="term" value="C:respiratory chain complex IV"/>
    <property type="evidence" value="ECO:0007669"/>
    <property type="project" value="InterPro"/>
</dbReference>
<dbReference type="Pfam" id="PF02297">
    <property type="entry name" value="COX6B"/>
    <property type="match status" value="1"/>
</dbReference>
<dbReference type="GeneID" id="111245669"/>
<evidence type="ECO:0000256" key="5">
    <source>
        <dbReference type="ARBA" id="ARBA00042114"/>
    </source>
</evidence>
<evidence type="ECO:0000256" key="3">
    <source>
        <dbReference type="ARBA" id="ARBA00023157"/>
    </source>
</evidence>
<keyword evidence="3" id="KW-1015">Disulfide bond</keyword>
<dbReference type="Proteomes" id="UP000594260">
    <property type="component" value="Unplaced"/>
</dbReference>
<evidence type="ECO:0000256" key="4">
    <source>
        <dbReference type="ARBA" id="ARBA00040060"/>
    </source>
</evidence>
<evidence type="ECO:0000256" key="6">
    <source>
        <dbReference type="SAM" id="MobiDB-lite"/>
    </source>
</evidence>
<accession>A0A7M7JCG6</accession>
<reference evidence="7" key="1">
    <citation type="submission" date="2021-01" db="UniProtKB">
        <authorList>
            <consortium name="EnsemblMetazoa"/>
        </authorList>
    </citation>
    <scope>IDENTIFICATION</scope>
</reference>
<dbReference type="CTD" id="32989"/>
<dbReference type="EnsemblMetazoa" id="XM_022794315">
    <property type="protein sequence ID" value="XP_022650050"/>
    <property type="gene ID" value="LOC111245669"/>
</dbReference>
<dbReference type="CDD" id="cd00926">
    <property type="entry name" value="Cyt_c_Oxidase_VIb"/>
    <property type="match status" value="1"/>
</dbReference>
<proteinExistence type="predicted"/>
<dbReference type="PANTHER" id="PTHR11387">
    <property type="entry name" value="CYTOCHROME C OXIDASE SUBUNIT 6B"/>
    <property type="match status" value="1"/>
</dbReference>
<evidence type="ECO:0000256" key="2">
    <source>
        <dbReference type="ARBA" id="ARBA00023128"/>
    </source>
</evidence>
<evidence type="ECO:0000313" key="8">
    <source>
        <dbReference type="Proteomes" id="UP000594260"/>
    </source>
</evidence>
<feature type="region of interest" description="Disordered" evidence="6">
    <location>
        <begin position="1"/>
        <end position="35"/>
    </location>
</feature>
<dbReference type="Gene3D" id="1.10.10.140">
    <property type="entry name" value="Cytochrome c oxidase, subunit VIb"/>
    <property type="match status" value="1"/>
</dbReference>
<dbReference type="InterPro" id="IPR048280">
    <property type="entry name" value="COX6B-like"/>
</dbReference>
<keyword evidence="2" id="KW-0496">Mitochondrion</keyword>
<dbReference type="OrthoDB" id="1107506at2759"/>
<dbReference type="InterPro" id="IPR003213">
    <property type="entry name" value="Cyt_c_oxidase_su6B"/>
</dbReference>
<keyword evidence="8" id="KW-1185">Reference proteome</keyword>
<dbReference type="KEGG" id="vde:111245669"/>
<dbReference type="FunCoup" id="A0A7M7JCG6">
    <property type="interactions" value="737"/>
</dbReference>
<sequence length="123" mass="14481">MVTVETINSQNKSEKQKTQNGFKKPAGEDDPSTSRASLELKAQLPWVVPFDPRFPHTNQTRNCYQNYVDYHRCVKAKNLRGEPVQSCEYFKKAYKSLCPKMWFQTWDTQNQRIGEWGKLFTRT</sequence>
<comment type="subcellular location">
    <subcellularLocation>
        <location evidence="1">Mitochondrion</location>
    </subcellularLocation>
</comment>
<feature type="compositionally biased region" description="Polar residues" evidence="6">
    <location>
        <begin position="1"/>
        <end position="11"/>
    </location>
</feature>
<dbReference type="GO" id="GO:0005739">
    <property type="term" value="C:mitochondrion"/>
    <property type="evidence" value="ECO:0007669"/>
    <property type="project" value="UniProtKB-SubCell"/>
</dbReference>
<dbReference type="RefSeq" id="XP_022650050.1">
    <property type="nucleotide sequence ID" value="XM_022794315.1"/>
</dbReference>
<organism evidence="7 8">
    <name type="scientific">Varroa destructor</name>
    <name type="common">Honeybee mite</name>
    <dbReference type="NCBI Taxonomy" id="109461"/>
    <lineage>
        <taxon>Eukaryota</taxon>
        <taxon>Metazoa</taxon>
        <taxon>Ecdysozoa</taxon>
        <taxon>Arthropoda</taxon>
        <taxon>Chelicerata</taxon>
        <taxon>Arachnida</taxon>
        <taxon>Acari</taxon>
        <taxon>Parasitiformes</taxon>
        <taxon>Mesostigmata</taxon>
        <taxon>Gamasina</taxon>
        <taxon>Dermanyssoidea</taxon>
        <taxon>Varroidae</taxon>
        <taxon>Varroa</taxon>
    </lineage>
</organism>
<dbReference type="InParanoid" id="A0A7M7JCG6"/>
<dbReference type="SUPFAM" id="SSF47694">
    <property type="entry name" value="Cytochrome c oxidase subunit h"/>
    <property type="match status" value="1"/>
</dbReference>
<evidence type="ECO:0000256" key="1">
    <source>
        <dbReference type="ARBA" id="ARBA00004173"/>
    </source>
</evidence>
<evidence type="ECO:0000313" key="7">
    <source>
        <dbReference type="EnsemblMetazoa" id="XP_022650050"/>
    </source>
</evidence>
<dbReference type="AlphaFoldDB" id="A0A7M7JCG6"/>
<dbReference type="PROSITE" id="PS51808">
    <property type="entry name" value="CHCH"/>
    <property type="match status" value="1"/>
</dbReference>
<dbReference type="OMA" id="NQTHNCY"/>
<name>A0A7M7JCG6_VARDE</name>
<dbReference type="InterPro" id="IPR036549">
    <property type="entry name" value="CX6/COA6-like_sf"/>
</dbReference>